<dbReference type="InterPro" id="IPR005113">
    <property type="entry name" value="uDENN_dom"/>
</dbReference>
<evidence type="ECO:0000256" key="4">
    <source>
        <dbReference type="ARBA" id="ARBA00017868"/>
    </source>
</evidence>
<keyword evidence="6" id="KW-0963">Cytoplasm</keyword>
<keyword evidence="7" id="KW-0344">Guanine-nucleotide releasing factor</keyword>
<dbReference type="Pfam" id="PF23629">
    <property type="entry name" value="Death_MADD"/>
    <property type="match status" value="1"/>
</dbReference>
<dbReference type="GO" id="GO:0006915">
    <property type="term" value="P:apoptotic process"/>
    <property type="evidence" value="ECO:0007669"/>
    <property type="project" value="UniProtKB-KW"/>
</dbReference>
<evidence type="ECO:0000256" key="6">
    <source>
        <dbReference type="ARBA" id="ARBA00022490"/>
    </source>
</evidence>
<dbReference type="InterPro" id="IPR001194">
    <property type="entry name" value="cDENN_dom"/>
</dbReference>
<evidence type="ECO:0000256" key="5">
    <source>
        <dbReference type="ARBA" id="ARBA00022475"/>
    </source>
</evidence>
<dbReference type="GO" id="GO:0005886">
    <property type="term" value="C:plasma membrane"/>
    <property type="evidence" value="ECO:0007669"/>
    <property type="project" value="UniProtKB-SubCell"/>
</dbReference>
<evidence type="ECO:0000256" key="9">
    <source>
        <dbReference type="ARBA" id="ARBA00023136"/>
    </source>
</evidence>
<evidence type="ECO:0000256" key="7">
    <source>
        <dbReference type="ARBA" id="ARBA00022658"/>
    </source>
</evidence>
<evidence type="ECO:0000256" key="2">
    <source>
        <dbReference type="ARBA" id="ARBA00004496"/>
    </source>
</evidence>
<dbReference type="GO" id="GO:0005085">
    <property type="term" value="F:guanyl-nucleotide exchange factor activity"/>
    <property type="evidence" value="ECO:0007669"/>
    <property type="project" value="UniProtKB-KW"/>
</dbReference>
<evidence type="ECO:0000256" key="1">
    <source>
        <dbReference type="ARBA" id="ARBA00004236"/>
    </source>
</evidence>
<feature type="compositionally biased region" description="Polar residues" evidence="10">
    <location>
        <begin position="1557"/>
        <end position="1571"/>
    </location>
</feature>
<dbReference type="GO" id="GO:0042981">
    <property type="term" value="P:regulation of apoptotic process"/>
    <property type="evidence" value="ECO:0007669"/>
    <property type="project" value="TreeGrafter"/>
</dbReference>
<dbReference type="InterPro" id="IPR037516">
    <property type="entry name" value="Tripartite_DENN"/>
</dbReference>
<keyword evidence="5" id="KW-1003">Cell membrane</keyword>
<dbReference type="Pfam" id="PF25328">
    <property type="entry name" value="PH_MADD"/>
    <property type="match status" value="1"/>
</dbReference>
<gene>
    <name evidence="12" type="ORF">DEA37_0001217</name>
</gene>
<dbReference type="InterPro" id="IPR056574">
    <property type="entry name" value="Death_MADD"/>
</dbReference>
<keyword evidence="8" id="KW-0053">Apoptosis</keyword>
<feature type="region of interest" description="Disordered" evidence="10">
    <location>
        <begin position="720"/>
        <end position="765"/>
    </location>
</feature>
<evidence type="ECO:0000313" key="13">
    <source>
        <dbReference type="Proteomes" id="UP000324629"/>
    </source>
</evidence>
<dbReference type="Gene3D" id="3.40.50.11500">
    <property type="match status" value="1"/>
</dbReference>
<feature type="compositionally biased region" description="Acidic residues" evidence="10">
    <location>
        <begin position="605"/>
        <end position="618"/>
    </location>
</feature>
<dbReference type="SMART" id="SM00799">
    <property type="entry name" value="DENN"/>
    <property type="match status" value="1"/>
</dbReference>
<dbReference type="SMART" id="SM00800">
    <property type="entry name" value="uDENN"/>
    <property type="match status" value="1"/>
</dbReference>
<dbReference type="InterPro" id="IPR043153">
    <property type="entry name" value="DENN_C"/>
</dbReference>
<name>A0A5J4NTF1_9TREM</name>
<sequence length="1579" mass="174765">MQEFCPRLVDYIVLVGSHSGSRTSSTIQAPVILNRFPPVDHADFVLPPDVALFCQPEGCFNTVGSHPPRNGGDHSVPKRSPVSFVFTLTDKESSKMRYGVCFNFFRPIHRRTGNRKQSTTNGLQTELASGVPDLSTNDGPLPDKMLHVRGSPISTSKPHSHSSNRLRTHTLTSLCLISHHPFFTKFRALIEFLHTLIHKLHERSRSKLRESETVWGVLTGAIPTVTSPLVIRSVHEIEVWILRLLSAPAPVPGKTCLHLSVQPKSMMKPMVFALPDKSRLPLVDFPLHLPIQSLGIARTLRILVCLLLEQKVVIQSADYNRLSLCVLAFTAMLYPLQYMFPIIPLLPPCMAEAEQLSYPEVLEEIPDLPEPEYTILIRHLNLALSTLPPSKDNRSLDLALSEVNRLRKSSSASNMIDYNPLNYISDEASTSVATRVALILFLSAKNILGGLAAHTRTLRLYPRPVVAFQFECFMKSRPRPCLFTSMLARSQAVEYFAEAMLCAHNEAYQRVVAGEYAPELIGDKAQWFASLLTPVLFDTWPEAVTGRPSMSDSTNAFIGSPLLYALVAARLHANTIDSSVFMDGSDRNTEQLLGDVSRTLSAQDEFSDYPTDESASDTETEHSTTSVGSTVSDVTSDHLDSGIGEIQHKSVVRPPPDSDRQVTTTCDPATKLHGSDPQTTEPVFVCPGEPLPPNLAIHFNPPTQPMLGLSREHTLESNAGVQPGLEDIPDELSSQTTTDAISTTPENENGRDRKNSQPPSPTDTLRAFTKASVSMFSGGSSRKGSTLDDARHSVLTDGRINWGSPIFVLLGELFNLNTTFSNELMRSDEGAREWKKRLDEERYLIQAAKSICEGNAPGIFSRNRFVTLLQSESNRNLLLSRLNRCNTLPLSTGSDEQQQYVEDVPIDHWNQYKAIVRTLHQVASGLESSLRSDIFIPTPASIYTPRAQTTNSIVVPLTNGGLASAFGLLELAHTHYYQLPMRATRTTRPSFATAHFSSGSDLPHPLSSVGSASSLRSDVASGRDLSFTSDGNHAVNNGMQVSSSFRTAQLSNKQYPPTSPSSYCRTVSTVPLDVASDSEQLGVNVLLSRPMRSMSGGRAQSGSVQSPISPLFEHQSGPYQYISSVSGTLPFDEIIAPKSSHSRGYRYRHSKLIKPVVSDTSDNNSANTLRTTHRQSLGTLGLDQTANGTDQVSPNGSPVRTSRTYVFEDLLANSGGTRLPLWDNMQFWEDAFLDAVAQERDILGMDFRPTDLLKHYSMTTPLKKKHAELAEDKLLAGLMHNMIAFMIMMGVNRVDIRRKIRRLLAKSHMGLHYSQEISNLLDVLEYLYGNDIDLKQVKSRAIPHHSYEVYRGINSEGKLSFMEVGEDHLLLRNLSGCVIDRWWYDQLINITYRLNSFILCISVRLNGQSNLNLFYTKKCLVVSQVMYSVSNIHLEHASGSGCCSPHLPGLCCLSHFFLSFLGGDLRGEINVVNVANNSPGTIRVCSEGFAVNMNCEKMFISIPNIKCCRVSQHDQFTIEFLDCKQKRLRTLTLQTDMATHLLHQFHVRITSISLTLPPASSNGSQSPASELSKTDLTAH</sequence>
<keyword evidence="9" id="KW-0472">Membrane</keyword>
<feature type="domain" description="UDENN" evidence="11">
    <location>
        <begin position="10"/>
        <end position="507"/>
    </location>
</feature>
<comment type="caution">
    <text evidence="12">The sequence shown here is derived from an EMBL/GenBank/DDBJ whole genome shotgun (WGS) entry which is preliminary data.</text>
</comment>
<evidence type="ECO:0000256" key="8">
    <source>
        <dbReference type="ARBA" id="ARBA00022703"/>
    </source>
</evidence>
<dbReference type="GO" id="GO:0005829">
    <property type="term" value="C:cytosol"/>
    <property type="evidence" value="ECO:0007669"/>
    <property type="project" value="TreeGrafter"/>
</dbReference>
<dbReference type="PANTHER" id="PTHR13008:SF7">
    <property type="entry name" value="MAP KINASE-ACTIVATING DEATH DOMAIN PROTEIN"/>
    <property type="match status" value="1"/>
</dbReference>
<evidence type="ECO:0000256" key="3">
    <source>
        <dbReference type="ARBA" id="ARBA00005978"/>
    </source>
</evidence>
<dbReference type="InterPro" id="IPR039980">
    <property type="entry name" value="MADD"/>
</dbReference>
<dbReference type="InterPro" id="IPR005112">
    <property type="entry name" value="dDENN_dom"/>
</dbReference>
<dbReference type="SMART" id="SM00801">
    <property type="entry name" value="dDENN"/>
    <property type="match status" value="1"/>
</dbReference>
<reference evidence="12 13" key="1">
    <citation type="journal article" date="2019" name="Gigascience">
        <title>Whole-genome sequence of the oriental lung fluke Paragonimus westermani.</title>
        <authorList>
            <person name="Oey H."/>
            <person name="Zakrzewski M."/>
            <person name="Narain K."/>
            <person name="Devi K.R."/>
            <person name="Agatsuma T."/>
            <person name="Nawaratna S."/>
            <person name="Gobert G.N."/>
            <person name="Jones M.K."/>
            <person name="Ragan M.A."/>
            <person name="McManus D.P."/>
            <person name="Krause L."/>
        </authorList>
    </citation>
    <scope>NUCLEOTIDE SEQUENCE [LARGE SCALE GENOMIC DNA]</scope>
    <source>
        <strain evidence="12 13">IND2009</strain>
    </source>
</reference>
<dbReference type="GO" id="GO:0032483">
    <property type="term" value="P:regulation of Rab protein signal transduction"/>
    <property type="evidence" value="ECO:0007669"/>
    <property type="project" value="TreeGrafter"/>
</dbReference>
<dbReference type="Pfam" id="PF02141">
    <property type="entry name" value="DENN"/>
    <property type="match status" value="1"/>
</dbReference>
<evidence type="ECO:0000313" key="12">
    <source>
        <dbReference type="EMBL" id="KAA3678823.1"/>
    </source>
</evidence>
<proteinExistence type="inferred from homology"/>
<accession>A0A5J4NTF1</accession>
<feature type="compositionally biased region" description="Polar residues" evidence="10">
    <location>
        <begin position="732"/>
        <end position="747"/>
    </location>
</feature>
<dbReference type="Gene3D" id="3.30.450.200">
    <property type="match status" value="1"/>
</dbReference>
<dbReference type="PANTHER" id="PTHR13008">
    <property type="entry name" value="MAP-KINASE ACTIVATING DEATH DOMAIN PROTEIN MADD /DENN/AEX-3 C.ELEGANS"/>
    <property type="match status" value="1"/>
</dbReference>
<comment type="similarity">
    <text evidence="3">Belongs to the MADD family.</text>
</comment>
<feature type="region of interest" description="Disordered" evidence="10">
    <location>
        <begin position="599"/>
        <end position="678"/>
    </location>
</feature>
<feature type="region of interest" description="Disordered" evidence="10">
    <location>
        <begin position="1557"/>
        <end position="1579"/>
    </location>
</feature>
<evidence type="ECO:0000259" key="11">
    <source>
        <dbReference type="PROSITE" id="PS50211"/>
    </source>
</evidence>
<feature type="compositionally biased region" description="Low complexity" evidence="10">
    <location>
        <begin position="623"/>
        <end position="634"/>
    </location>
</feature>
<organism evidence="12 13">
    <name type="scientific">Paragonimus westermani</name>
    <dbReference type="NCBI Taxonomy" id="34504"/>
    <lineage>
        <taxon>Eukaryota</taxon>
        <taxon>Metazoa</taxon>
        <taxon>Spiralia</taxon>
        <taxon>Lophotrochozoa</taxon>
        <taxon>Platyhelminthes</taxon>
        <taxon>Trematoda</taxon>
        <taxon>Digenea</taxon>
        <taxon>Plagiorchiida</taxon>
        <taxon>Troglotremata</taxon>
        <taxon>Troglotrematidae</taxon>
        <taxon>Paragonimus</taxon>
    </lineage>
</organism>
<dbReference type="Proteomes" id="UP000324629">
    <property type="component" value="Unassembled WGS sequence"/>
</dbReference>
<protein>
    <recommendedName>
        <fullName evidence="4">MAP kinase-activating death domain protein</fullName>
    </recommendedName>
</protein>
<dbReference type="EMBL" id="QNGE01000946">
    <property type="protein sequence ID" value="KAA3678823.1"/>
    <property type="molecule type" value="Genomic_DNA"/>
</dbReference>
<keyword evidence="13" id="KW-1185">Reference proteome</keyword>
<feature type="region of interest" description="Disordered" evidence="10">
    <location>
        <begin position="1179"/>
        <end position="1198"/>
    </location>
</feature>
<dbReference type="Pfam" id="PF03456">
    <property type="entry name" value="uDENN"/>
    <property type="match status" value="1"/>
</dbReference>
<dbReference type="PROSITE" id="PS50211">
    <property type="entry name" value="DENN"/>
    <property type="match status" value="1"/>
</dbReference>
<dbReference type="InterPro" id="IPR057469">
    <property type="entry name" value="PH_MADD"/>
</dbReference>
<comment type="subcellular location">
    <subcellularLocation>
        <location evidence="1">Cell membrane</location>
    </subcellularLocation>
    <subcellularLocation>
        <location evidence="2">Cytoplasm</location>
    </subcellularLocation>
</comment>
<evidence type="ECO:0000256" key="10">
    <source>
        <dbReference type="SAM" id="MobiDB-lite"/>
    </source>
</evidence>